<evidence type="ECO:0000256" key="8">
    <source>
        <dbReference type="ARBA" id="ARBA00023306"/>
    </source>
</evidence>
<evidence type="ECO:0000256" key="9">
    <source>
        <dbReference type="HAMAP-Rule" id="MF_00911"/>
    </source>
</evidence>
<dbReference type="Proteomes" id="UP001222118">
    <property type="component" value="Chromosome"/>
</dbReference>
<dbReference type="EMBL" id="CP118247">
    <property type="protein sequence ID" value="WDR05333.1"/>
    <property type="molecule type" value="Genomic_DNA"/>
</dbReference>
<accession>A0ABY7YVE7</accession>
<dbReference type="InterPro" id="IPR045335">
    <property type="entry name" value="FtsQ_C_sf"/>
</dbReference>
<evidence type="ECO:0000256" key="4">
    <source>
        <dbReference type="ARBA" id="ARBA00022618"/>
    </source>
</evidence>
<evidence type="ECO:0000256" key="6">
    <source>
        <dbReference type="ARBA" id="ARBA00022989"/>
    </source>
</evidence>
<dbReference type="InterPro" id="IPR013685">
    <property type="entry name" value="POTRA_FtsQ_type"/>
</dbReference>
<comment type="similarity">
    <text evidence="9">Belongs to the FtsQ/DivIB family. FtsQ subfamily.</text>
</comment>
<dbReference type="InterPro" id="IPR034746">
    <property type="entry name" value="POTRA"/>
</dbReference>
<proteinExistence type="inferred from homology"/>
<evidence type="ECO:0000256" key="2">
    <source>
        <dbReference type="ARBA" id="ARBA00022475"/>
    </source>
</evidence>
<keyword evidence="8 9" id="KW-0131">Cell cycle</keyword>
<dbReference type="PANTHER" id="PTHR35851">
    <property type="entry name" value="CELL DIVISION PROTEIN FTSQ"/>
    <property type="match status" value="1"/>
</dbReference>
<dbReference type="Gene3D" id="3.10.20.310">
    <property type="entry name" value="membrane protein fhac"/>
    <property type="match status" value="1"/>
</dbReference>
<evidence type="ECO:0000256" key="5">
    <source>
        <dbReference type="ARBA" id="ARBA00022692"/>
    </source>
</evidence>
<evidence type="ECO:0000256" key="7">
    <source>
        <dbReference type="ARBA" id="ARBA00023136"/>
    </source>
</evidence>
<organism evidence="11 12">
    <name type="scientific">Devosia rhodophyticola</name>
    <dbReference type="NCBI Taxonomy" id="3026423"/>
    <lineage>
        <taxon>Bacteria</taxon>
        <taxon>Pseudomonadati</taxon>
        <taxon>Pseudomonadota</taxon>
        <taxon>Alphaproteobacteria</taxon>
        <taxon>Hyphomicrobiales</taxon>
        <taxon>Devosiaceae</taxon>
        <taxon>Devosia</taxon>
    </lineage>
</organism>
<keyword evidence="5 9" id="KW-0812">Transmembrane</keyword>
<dbReference type="Pfam" id="PF08478">
    <property type="entry name" value="POTRA_1"/>
    <property type="match status" value="1"/>
</dbReference>
<comment type="subcellular location">
    <subcellularLocation>
        <location evidence="9">Cell inner membrane</location>
        <topology evidence="9">Single-pass type II membrane protein</topology>
    </subcellularLocation>
    <subcellularLocation>
        <location evidence="1">Membrane</location>
    </subcellularLocation>
    <text evidence="9">Localizes to the division septum.</text>
</comment>
<evidence type="ECO:0000256" key="1">
    <source>
        <dbReference type="ARBA" id="ARBA00004370"/>
    </source>
</evidence>
<comment type="function">
    <text evidence="9">Essential cell division protein.</text>
</comment>
<name>A0ABY7YVE7_9HYPH</name>
<gene>
    <name evidence="9" type="primary">ftsQ</name>
    <name evidence="11" type="ORF">PSQ90_13715</name>
</gene>
<dbReference type="HAMAP" id="MF_00911">
    <property type="entry name" value="FtsQ_subfam"/>
    <property type="match status" value="1"/>
</dbReference>
<evidence type="ECO:0000313" key="12">
    <source>
        <dbReference type="Proteomes" id="UP001222118"/>
    </source>
</evidence>
<dbReference type="Gene3D" id="3.40.50.11690">
    <property type="entry name" value="Cell division protein FtsQ/DivIB"/>
    <property type="match status" value="1"/>
</dbReference>
<dbReference type="PROSITE" id="PS51779">
    <property type="entry name" value="POTRA"/>
    <property type="match status" value="1"/>
</dbReference>
<keyword evidence="2 9" id="KW-1003">Cell membrane</keyword>
<reference evidence="11 12" key="1">
    <citation type="submission" date="2023-02" db="EMBL/GenBank/DDBJ databases">
        <title>Devosia chondri sp. nov., isolated from the phycosphere of marine algae.</title>
        <authorList>
            <person name="Kim J.M."/>
            <person name="Lee J.K."/>
            <person name="Choi B.J."/>
            <person name="Bayburt H."/>
            <person name="Jeon C.O."/>
        </authorList>
    </citation>
    <scope>NUCLEOTIDE SEQUENCE [LARGE SCALE GENOMIC DNA]</scope>
    <source>
        <strain evidence="11 12">G2-5</strain>
    </source>
</reference>
<protein>
    <recommendedName>
        <fullName evidence="9">Cell division protein FtsQ</fullName>
    </recommendedName>
</protein>
<dbReference type="RefSeq" id="WP_282210852.1">
    <property type="nucleotide sequence ID" value="NZ_CP118247.1"/>
</dbReference>
<keyword evidence="3 9" id="KW-0997">Cell inner membrane</keyword>
<keyword evidence="7 9" id="KW-0472">Membrane</keyword>
<keyword evidence="4 9" id="KW-0132">Cell division</keyword>
<dbReference type="PANTHER" id="PTHR35851:SF1">
    <property type="entry name" value="CELL DIVISION PROTEIN FTSQ"/>
    <property type="match status" value="1"/>
</dbReference>
<evidence type="ECO:0000259" key="10">
    <source>
        <dbReference type="PROSITE" id="PS51779"/>
    </source>
</evidence>
<feature type="domain" description="POTRA" evidence="10">
    <location>
        <begin position="83"/>
        <end position="151"/>
    </location>
</feature>
<feature type="transmembrane region" description="Helical" evidence="9">
    <location>
        <begin position="34"/>
        <end position="57"/>
    </location>
</feature>
<evidence type="ECO:0000313" key="11">
    <source>
        <dbReference type="EMBL" id="WDR05333.1"/>
    </source>
</evidence>
<keyword evidence="6 9" id="KW-1133">Transmembrane helix</keyword>
<dbReference type="InterPro" id="IPR005548">
    <property type="entry name" value="Cell_div_FtsQ/DivIB_C"/>
</dbReference>
<sequence>MLASAQILDPRALPVPQQRGPNRRRLLSLGRVWVLHRLVLTRVIAAIVVCILIAGIYQVRSHVAGALVMLGEIAQGEFADAGFGVSAISITGQTLTGEQSIFDALGIEPRTSTLDFDAEAARQRIAKLASVASVEVRKHYPGNVTVTIQEKTPVARWRVDGVTFVVDASGEQIGEDRGAYGDLPLVIGDGAADTALVMIRALDQYPTLSQGIVALSRIADRRWDLIYETGLRVQLPEKGVAQALRNLDEYQADYQLLDRDVSIIDLRVPDSVAVRPAVHDEENKKS</sequence>
<evidence type="ECO:0000256" key="3">
    <source>
        <dbReference type="ARBA" id="ARBA00022519"/>
    </source>
</evidence>
<dbReference type="InterPro" id="IPR026579">
    <property type="entry name" value="FtsQ"/>
</dbReference>
<keyword evidence="12" id="KW-1185">Reference proteome</keyword>
<dbReference type="Pfam" id="PF03799">
    <property type="entry name" value="FtsQ_DivIB_C"/>
    <property type="match status" value="1"/>
</dbReference>